<organism evidence="1 2">
    <name type="scientific">Gonapodya prolifera (strain JEL478)</name>
    <name type="common">Monoblepharis prolifera</name>
    <dbReference type="NCBI Taxonomy" id="1344416"/>
    <lineage>
        <taxon>Eukaryota</taxon>
        <taxon>Fungi</taxon>
        <taxon>Fungi incertae sedis</taxon>
        <taxon>Chytridiomycota</taxon>
        <taxon>Chytridiomycota incertae sedis</taxon>
        <taxon>Monoblepharidomycetes</taxon>
        <taxon>Monoblepharidales</taxon>
        <taxon>Gonapodyaceae</taxon>
        <taxon>Gonapodya</taxon>
    </lineage>
</organism>
<gene>
    <name evidence="1" type="ORF">M427DRAFT_257072</name>
</gene>
<dbReference type="Proteomes" id="UP000070544">
    <property type="component" value="Unassembled WGS sequence"/>
</dbReference>
<name>A0A138ZX41_GONPJ</name>
<sequence length="80" mass="9046">MRSLRYTWADARPKGCTARGDSPTPVSTAGETCDALKNRRWSPWQGDYDKWKNCVTLGKYSPDRLRNSGSKVVTPHLSIF</sequence>
<dbReference type="EMBL" id="KQ965893">
    <property type="protein sequence ID" value="KXS09082.1"/>
    <property type="molecule type" value="Genomic_DNA"/>
</dbReference>
<accession>A0A138ZX41</accession>
<proteinExistence type="predicted"/>
<protein>
    <submittedName>
        <fullName evidence="1">Uncharacterized protein</fullName>
    </submittedName>
</protein>
<dbReference type="AlphaFoldDB" id="A0A138ZX41"/>
<keyword evidence="2" id="KW-1185">Reference proteome</keyword>
<evidence type="ECO:0000313" key="2">
    <source>
        <dbReference type="Proteomes" id="UP000070544"/>
    </source>
</evidence>
<reference evidence="1 2" key="1">
    <citation type="journal article" date="2015" name="Genome Biol. Evol.">
        <title>Phylogenomic analyses indicate that early fungi evolved digesting cell walls of algal ancestors of land plants.</title>
        <authorList>
            <person name="Chang Y."/>
            <person name="Wang S."/>
            <person name="Sekimoto S."/>
            <person name="Aerts A.L."/>
            <person name="Choi C."/>
            <person name="Clum A."/>
            <person name="LaButti K.M."/>
            <person name="Lindquist E.A."/>
            <person name="Yee Ngan C."/>
            <person name="Ohm R.A."/>
            <person name="Salamov A.A."/>
            <person name="Grigoriev I.V."/>
            <person name="Spatafora J.W."/>
            <person name="Berbee M.L."/>
        </authorList>
    </citation>
    <scope>NUCLEOTIDE SEQUENCE [LARGE SCALE GENOMIC DNA]</scope>
    <source>
        <strain evidence="1 2">JEL478</strain>
    </source>
</reference>
<evidence type="ECO:0000313" key="1">
    <source>
        <dbReference type="EMBL" id="KXS09082.1"/>
    </source>
</evidence>